<evidence type="ECO:0000256" key="6">
    <source>
        <dbReference type="ARBA" id="ARBA00023242"/>
    </source>
</evidence>
<evidence type="ECO:0000256" key="8">
    <source>
        <dbReference type="SAM" id="MobiDB-lite"/>
    </source>
</evidence>
<dbReference type="EMBL" id="CP141887">
    <property type="protein sequence ID" value="WRT68234.1"/>
    <property type="molecule type" value="Genomic_DNA"/>
</dbReference>
<keyword evidence="11" id="KW-1185">Reference proteome</keyword>
<dbReference type="Pfam" id="PF00096">
    <property type="entry name" value="zf-C2H2"/>
    <property type="match status" value="1"/>
</dbReference>
<keyword evidence="2" id="KW-0479">Metal-binding</keyword>
<dbReference type="PANTHER" id="PTHR40626">
    <property type="entry name" value="MIP31509P"/>
    <property type="match status" value="1"/>
</dbReference>
<accession>A0ABZ1D3Z7</accession>
<dbReference type="InterPro" id="IPR051059">
    <property type="entry name" value="VerF-like"/>
</dbReference>
<sequence length="810" mass="88536">MPPQRETTSSPLPLASSIKSLSPGPRGLYLCPYCSRGFNKHEHLQRHERAHTITKPFQCTACDRKFSRQDSMQRHLRLKHRSASQSVIELSAGEESLPILGGSEPPFGFSPTAVSLPAHPEAGRPYDADTVGSSIWLSEMMDPPSSTLRTTLSGHDPKSLPNGDTFRTVPEATHTSTSSTLGISSTNESAQTVATYPEFDTVDFPIGAPPSGDDMWQLLSEEILPGSHSLHASPHFLAELGLDANAFFQSSTDPVSRGPQCGDVVQDTDSYLDRGSFEGPSLSSNAVNVEERGEFALSATSTMMARMSSSIPTEVPPLSSELLALCLNMFWTRIWPTYPLIHPSTFNMRQTSAPLLINMVALGSLATQNKNIQIKGTSLWNLTNRSIILSWNQLIENRGPYDACKGVQLIQTLALGSLFASTSASPFVVNAAGMSLANGFRWSQLAGVDDPQIVNRTFLVAAEEQLTDTELETRWRRWATLEDLKRSLNMLYSMDCSLAAMTGLPTTGRHLSIPYGGPWDDEASYLAANAGSWRKAINSSRSKVPSVTYEPLANMFQYFFKQDTSFDNDLASLSFMSRGSILDGLTSLILDASRPQYVTGFGLADLQSTDRALSRFYTVFLHRTPDLRTQSVLIGLWHERVIMLGNVIGKQKGHLGSQLWKTPLGRHILLHANSIRQIMENIRLGRAKIPMANQVQVAYAAATVFRDYVEANSINPTTLSAGSYSLNMTVDWQQLNHSMGSCCSGESVDISTSSSPLNAKDFIIHGGTPVLHGLQLSSHDIDPFMTVLAALGRTFPRAEALASALSDKIL</sequence>
<evidence type="ECO:0000256" key="3">
    <source>
        <dbReference type="ARBA" id="ARBA00022737"/>
    </source>
</evidence>
<evidence type="ECO:0000256" key="2">
    <source>
        <dbReference type="ARBA" id="ARBA00022723"/>
    </source>
</evidence>
<proteinExistence type="predicted"/>
<evidence type="ECO:0000256" key="4">
    <source>
        <dbReference type="ARBA" id="ARBA00022771"/>
    </source>
</evidence>
<dbReference type="CDD" id="cd12148">
    <property type="entry name" value="fungal_TF_MHR"/>
    <property type="match status" value="1"/>
</dbReference>
<comment type="subcellular location">
    <subcellularLocation>
        <location evidence="1">Nucleus</location>
    </subcellularLocation>
</comment>
<organism evidence="10 11">
    <name type="scientific">Kwoniella shivajii</name>
    <dbReference type="NCBI Taxonomy" id="564305"/>
    <lineage>
        <taxon>Eukaryota</taxon>
        <taxon>Fungi</taxon>
        <taxon>Dikarya</taxon>
        <taxon>Basidiomycota</taxon>
        <taxon>Agaricomycotina</taxon>
        <taxon>Tremellomycetes</taxon>
        <taxon>Tremellales</taxon>
        <taxon>Cryptococcaceae</taxon>
        <taxon>Kwoniella</taxon>
    </lineage>
</organism>
<dbReference type="PANTHER" id="PTHR40626:SF14">
    <property type="entry name" value="C2H2 TYPE ZINC FINGER DOMAIN PROTEIN (AFU_ORTHOLOGUE AFUA_1G02360)"/>
    <property type="match status" value="1"/>
</dbReference>
<dbReference type="SUPFAM" id="SSF57667">
    <property type="entry name" value="beta-beta-alpha zinc fingers"/>
    <property type="match status" value="1"/>
</dbReference>
<dbReference type="RefSeq" id="XP_062792974.1">
    <property type="nucleotide sequence ID" value="XM_062936923.1"/>
</dbReference>
<keyword evidence="6" id="KW-0539">Nucleus</keyword>
<dbReference type="Proteomes" id="UP001329825">
    <property type="component" value="Chromosome 7"/>
</dbReference>
<dbReference type="Pfam" id="PF04082">
    <property type="entry name" value="Fungal_trans"/>
    <property type="match status" value="1"/>
</dbReference>
<keyword evidence="3" id="KW-0677">Repeat</keyword>
<keyword evidence="4 7" id="KW-0863">Zinc-finger</keyword>
<evidence type="ECO:0000313" key="10">
    <source>
        <dbReference type="EMBL" id="WRT68234.1"/>
    </source>
</evidence>
<dbReference type="InterPro" id="IPR013087">
    <property type="entry name" value="Znf_C2H2_type"/>
</dbReference>
<evidence type="ECO:0000256" key="5">
    <source>
        <dbReference type="ARBA" id="ARBA00022833"/>
    </source>
</evidence>
<name>A0ABZ1D3Z7_9TREE</name>
<feature type="domain" description="C2H2-type" evidence="9">
    <location>
        <begin position="57"/>
        <end position="85"/>
    </location>
</feature>
<evidence type="ECO:0000313" key="11">
    <source>
        <dbReference type="Proteomes" id="UP001329825"/>
    </source>
</evidence>
<keyword evidence="5" id="KW-0862">Zinc</keyword>
<gene>
    <name evidence="10" type="ORF">IL334_005210</name>
</gene>
<dbReference type="PROSITE" id="PS00028">
    <property type="entry name" value="ZINC_FINGER_C2H2_1"/>
    <property type="match status" value="2"/>
</dbReference>
<evidence type="ECO:0000259" key="9">
    <source>
        <dbReference type="PROSITE" id="PS50157"/>
    </source>
</evidence>
<dbReference type="SMART" id="SM00355">
    <property type="entry name" value="ZnF_C2H2"/>
    <property type="match status" value="2"/>
</dbReference>
<dbReference type="InterPro" id="IPR007219">
    <property type="entry name" value="XnlR_reg_dom"/>
</dbReference>
<evidence type="ECO:0000256" key="7">
    <source>
        <dbReference type="PROSITE-ProRule" id="PRU00042"/>
    </source>
</evidence>
<dbReference type="PROSITE" id="PS50157">
    <property type="entry name" value="ZINC_FINGER_C2H2_2"/>
    <property type="match status" value="2"/>
</dbReference>
<dbReference type="InterPro" id="IPR036236">
    <property type="entry name" value="Znf_C2H2_sf"/>
</dbReference>
<dbReference type="GeneID" id="87957341"/>
<feature type="region of interest" description="Disordered" evidence="8">
    <location>
        <begin position="146"/>
        <end position="168"/>
    </location>
</feature>
<evidence type="ECO:0000256" key="1">
    <source>
        <dbReference type="ARBA" id="ARBA00004123"/>
    </source>
</evidence>
<reference evidence="10 11" key="1">
    <citation type="submission" date="2024-01" db="EMBL/GenBank/DDBJ databases">
        <title>Comparative genomics of Cryptococcus and Kwoniella reveals pathogenesis evolution and contrasting modes of karyotype evolution via chromosome fusion or intercentromeric recombination.</title>
        <authorList>
            <person name="Coelho M.A."/>
            <person name="David-Palma M."/>
            <person name="Shea T."/>
            <person name="Bowers K."/>
            <person name="McGinley-Smith S."/>
            <person name="Mohammad A.W."/>
            <person name="Gnirke A."/>
            <person name="Yurkov A.M."/>
            <person name="Nowrousian M."/>
            <person name="Sun S."/>
            <person name="Cuomo C.A."/>
            <person name="Heitman J."/>
        </authorList>
    </citation>
    <scope>NUCLEOTIDE SEQUENCE [LARGE SCALE GENOMIC DNA]</scope>
    <source>
        <strain evidence="10">CBS 11374</strain>
    </source>
</reference>
<protein>
    <recommendedName>
        <fullName evidence="9">C2H2-type domain-containing protein</fullName>
    </recommendedName>
</protein>
<feature type="domain" description="C2H2-type" evidence="9">
    <location>
        <begin position="29"/>
        <end position="56"/>
    </location>
</feature>
<dbReference type="Gene3D" id="3.30.160.60">
    <property type="entry name" value="Classic Zinc Finger"/>
    <property type="match status" value="2"/>
</dbReference>